<evidence type="ECO:0000313" key="1">
    <source>
        <dbReference type="EMBL" id="KHG20588.1"/>
    </source>
</evidence>
<protein>
    <submittedName>
        <fullName evidence="1">Uncharacterized protein</fullName>
    </submittedName>
</protein>
<dbReference type="AlphaFoldDB" id="A0A0B0P1H7"/>
<sequence length="46" mass="5461">MRLRMENEDLGHSRKRRFIVSVPSPHQGHIALFVNFLHSMFTRVGR</sequence>
<organism evidence="1 2">
    <name type="scientific">Gossypium arboreum</name>
    <name type="common">Tree cotton</name>
    <name type="synonym">Gossypium nanking</name>
    <dbReference type="NCBI Taxonomy" id="29729"/>
    <lineage>
        <taxon>Eukaryota</taxon>
        <taxon>Viridiplantae</taxon>
        <taxon>Streptophyta</taxon>
        <taxon>Embryophyta</taxon>
        <taxon>Tracheophyta</taxon>
        <taxon>Spermatophyta</taxon>
        <taxon>Magnoliopsida</taxon>
        <taxon>eudicotyledons</taxon>
        <taxon>Gunneridae</taxon>
        <taxon>Pentapetalae</taxon>
        <taxon>rosids</taxon>
        <taxon>malvids</taxon>
        <taxon>Malvales</taxon>
        <taxon>Malvaceae</taxon>
        <taxon>Malvoideae</taxon>
        <taxon>Gossypium</taxon>
    </lineage>
</organism>
<accession>A0A0B0P1H7</accession>
<name>A0A0B0P1H7_GOSAR</name>
<proteinExistence type="predicted"/>
<reference evidence="2" key="1">
    <citation type="submission" date="2014-09" db="EMBL/GenBank/DDBJ databases">
        <authorList>
            <person name="Mudge J."/>
            <person name="Ramaraj T."/>
            <person name="Lindquist I.E."/>
            <person name="Bharti A.K."/>
            <person name="Sundararajan A."/>
            <person name="Cameron C.T."/>
            <person name="Woodward J.E."/>
            <person name="May G.D."/>
            <person name="Brubaker C."/>
            <person name="Broadhvest J."/>
            <person name="Wilkins T.A."/>
        </authorList>
    </citation>
    <scope>NUCLEOTIDE SEQUENCE</scope>
    <source>
        <strain evidence="2">cv. AKA8401</strain>
    </source>
</reference>
<keyword evidence="2" id="KW-1185">Reference proteome</keyword>
<gene>
    <name evidence="1" type="ORF">F383_23878</name>
</gene>
<dbReference type="Proteomes" id="UP000032142">
    <property type="component" value="Unassembled WGS sequence"/>
</dbReference>
<dbReference type="EMBL" id="KN416134">
    <property type="protein sequence ID" value="KHG20588.1"/>
    <property type="molecule type" value="Genomic_DNA"/>
</dbReference>
<evidence type="ECO:0000313" key="2">
    <source>
        <dbReference type="Proteomes" id="UP000032142"/>
    </source>
</evidence>